<organism evidence="2 3">
    <name type="scientific">Bombilactobacillus thymidiniphilus</name>
    <dbReference type="NCBI Taxonomy" id="2923363"/>
    <lineage>
        <taxon>Bacteria</taxon>
        <taxon>Bacillati</taxon>
        <taxon>Bacillota</taxon>
        <taxon>Bacilli</taxon>
        <taxon>Lactobacillales</taxon>
        <taxon>Lactobacillaceae</taxon>
        <taxon>Bombilactobacillus</taxon>
    </lineage>
</organism>
<evidence type="ECO:0000259" key="1">
    <source>
        <dbReference type="PROSITE" id="PS51704"/>
    </source>
</evidence>
<evidence type="ECO:0000313" key="2">
    <source>
        <dbReference type="EMBL" id="UQS83878.1"/>
    </source>
</evidence>
<dbReference type="Gene3D" id="3.20.20.190">
    <property type="entry name" value="Phosphatidylinositol (PI) phosphodiesterase"/>
    <property type="match status" value="1"/>
</dbReference>
<protein>
    <submittedName>
        <fullName evidence="2">Cell surface protein</fullName>
    </submittedName>
</protein>
<proteinExistence type="predicted"/>
<feature type="domain" description="GP-PDE" evidence="1">
    <location>
        <begin position="21"/>
        <end position="252"/>
    </location>
</feature>
<dbReference type="PANTHER" id="PTHR46211:SF14">
    <property type="entry name" value="GLYCEROPHOSPHODIESTER PHOSPHODIESTERASE"/>
    <property type="match status" value="1"/>
</dbReference>
<accession>A0ABY4PDM8</accession>
<dbReference type="Proteomes" id="UP000831947">
    <property type="component" value="Chromosome"/>
</dbReference>
<dbReference type="InterPro" id="IPR030395">
    <property type="entry name" value="GP_PDE_dom"/>
</dbReference>
<sequence length="467" mass="53156">MSKKLSLTILLLITFIFNTGFTVVGHRGDPIKAPEESFQSIDSAFHDGAQWVELDVHESSDNQLIISHDRNLQRVTGQDIVVSQHPASQLTQLKQSNGQNIYTIDELFEHYQNNPNTKFLIETKKTKHGNPKNMEELLVNSIKKYHMEDRVMVHSFSLDSIKNMAKLDPKIFRIFIAGSLKRLNFEVFQYSNAVNVSSSILTPTLIDQLHTINQKVYVWDEMNENPQKWNWLVNLPIDGVVTNFPATASHYQYLKDHADHSSVNFDASVLADQNQPIWENPYPDAPQKGTLTPDSQIHIQGIVITDHQTFLQIDTNRFIKPTGIVQTDLVSNLAPFLQKQVIIKPDTKQSNLLTNPENKTSFAGSLQKNYFYQVTALQNIDGQSWAQINHQGWIKVNNLLVTNQNPLISYVPETGTLKRSINIQDQTLIRTAFLPLNNGKIQKLPQITYTDSTIANNLNQIKSYILD</sequence>
<name>A0ABY4PDM8_9LACO</name>
<dbReference type="SUPFAM" id="SSF51695">
    <property type="entry name" value="PLC-like phosphodiesterases"/>
    <property type="match status" value="1"/>
</dbReference>
<dbReference type="InterPro" id="IPR017946">
    <property type="entry name" value="PLC-like_Pdiesterase_TIM-brl"/>
</dbReference>
<dbReference type="EMBL" id="CP093365">
    <property type="protein sequence ID" value="UQS83878.1"/>
    <property type="molecule type" value="Genomic_DNA"/>
</dbReference>
<evidence type="ECO:0000313" key="3">
    <source>
        <dbReference type="Proteomes" id="UP000831947"/>
    </source>
</evidence>
<dbReference type="PROSITE" id="PS51704">
    <property type="entry name" value="GP_PDE"/>
    <property type="match status" value="1"/>
</dbReference>
<dbReference type="Pfam" id="PF03009">
    <property type="entry name" value="GDPD"/>
    <property type="match status" value="1"/>
</dbReference>
<dbReference type="RefSeq" id="WP_249513063.1">
    <property type="nucleotide sequence ID" value="NZ_CP093365.1"/>
</dbReference>
<gene>
    <name evidence="2" type="ORF">MOO47_01420</name>
</gene>
<reference evidence="2 3" key="1">
    <citation type="journal article" date="2022" name="Int. J. Syst. Evol. Microbiol.">
        <title>Apilactobacillus apisilvae sp. nov., Nicolia spurrieriana gen. nov. sp. nov., Bombilactobacillus folatiphilus sp. nov. and Bombilactobacillus thymidiniphilus sp. nov., four new lactic acid bacterial isolates from stingless bees Tetragonula carbonaria and Austroplebeia australis.</title>
        <authorList>
            <person name="Oliphant S.A."/>
            <person name="Watson-Haigh N.S."/>
            <person name="Sumby K.M."/>
            <person name="Gardner J."/>
            <person name="Groom S."/>
            <person name="Jiranek V."/>
        </authorList>
    </citation>
    <scope>NUCLEOTIDE SEQUENCE [LARGE SCALE GENOMIC DNA]</scope>
    <source>
        <strain evidence="2 3">SG4_A1</strain>
    </source>
</reference>
<keyword evidence="3" id="KW-1185">Reference proteome</keyword>
<dbReference type="PANTHER" id="PTHR46211">
    <property type="entry name" value="GLYCEROPHOSPHORYL DIESTER PHOSPHODIESTERASE"/>
    <property type="match status" value="1"/>
</dbReference>